<dbReference type="PANTHER" id="PTHR37813">
    <property type="entry name" value="FELS-2 PROPHAGE PROTEIN"/>
    <property type="match status" value="1"/>
</dbReference>
<evidence type="ECO:0000313" key="4">
    <source>
        <dbReference type="EMBL" id="MFD1398564.1"/>
    </source>
</evidence>
<dbReference type="InterPro" id="IPR010090">
    <property type="entry name" value="Phage_tape_meas"/>
</dbReference>
<evidence type="ECO:0000313" key="5">
    <source>
        <dbReference type="Proteomes" id="UP001597199"/>
    </source>
</evidence>
<proteinExistence type="predicted"/>
<protein>
    <submittedName>
        <fullName evidence="4">Phage tail tape measure protein</fullName>
    </submittedName>
</protein>
<keyword evidence="5" id="KW-1185">Reference proteome</keyword>
<evidence type="ECO:0000256" key="2">
    <source>
        <dbReference type="SAM" id="Coils"/>
    </source>
</evidence>
<gene>
    <name evidence="4" type="ORF">ACFQ41_04515</name>
</gene>
<comment type="caution">
    <text evidence="4">The sequence shown here is derived from an EMBL/GenBank/DDBJ whole genome shotgun (WGS) entry which is preliminary data.</text>
</comment>
<dbReference type="PANTHER" id="PTHR37813:SF1">
    <property type="entry name" value="FELS-2 PROPHAGE PROTEIN"/>
    <property type="match status" value="1"/>
</dbReference>
<evidence type="ECO:0000259" key="3">
    <source>
        <dbReference type="Pfam" id="PF10145"/>
    </source>
</evidence>
<dbReference type="NCBIfam" id="TIGR01760">
    <property type="entry name" value="tape_meas_TP901"/>
    <property type="match status" value="1"/>
</dbReference>
<reference evidence="5" key="1">
    <citation type="journal article" date="2019" name="Int. J. Syst. Evol. Microbiol.">
        <title>The Global Catalogue of Microorganisms (GCM) 10K type strain sequencing project: providing services to taxonomists for standard genome sequencing and annotation.</title>
        <authorList>
            <consortium name="The Broad Institute Genomics Platform"/>
            <consortium name="The Broad Institute Genome Sequencing Center for Infectious Disease"/>
            <person name="Wu L."/>
            <person name="Ma J."/>
        </authorList>
    </citation>
    <scope>NUCLEOTIDE SEQUENCE [LARGE SCALE GENOMIC DNA]</scope>
    <source>
        <strain evidence="5">CCM 9110</strain>
    </source>
</reference>
<sequence>MAGNLGHLAATVSLNIDPFRASARTLSSTIKATTAELKAQDIAFKGSEKSVGSMRTVYGTLERQMQQYEAKLKREQKTLAKRSKAVQEGNGDMEKLTTREANAASAVNKTAAQIALLNNRMAAMRKEILLQSNGWTQMSQKAAAFSKVTGKVGSSLASFGSKATMAVTAPIAAGFTAAAKSAIDFNSQIDAIGPLMTNGAAVTGKYRTQLDQLASSSKKWAVQYGISTTSINNGLADLVRAGYSAGQSMKMMPAILDASRASGEDFNGVMEVVTSTMTQFGVKAANTTSVTDAMTYAANATKSGFSDMGEAMQYTGQSAHAAGVSLTETVADIGLLSNAGLQGSTAGTAFNMMLQKLAAASTKADSPMAKLGVNIKAFKDGQIGLPEVIEQVTKATEGKNKVDKVAAVNAAFGERGGRAVLALLNAGAPAMRKLTQETSNAAGATKKVSDMMGNTAAANFNKLKSSVQVLGIEVGENLLPAITPLVAKATEMVQAFGKLDKSTQQSIIKFTLFAAAAGPVSSALGGMFKIISGGAGAFSAVAGGIGRAQTAAKIGASGFDVLKSTFSETAFKALSAAPAIAETGEAATGAAAGGSALLTSLAPLGVALVGVAGAAAVGYGVWKIWGEKAYESSQRTKRWGTDIGEAADKSATKMKQASGEISGALDNTNQSAKTNSKQIVDGFNSMAQAAKQAADQSDAAAKKLAKSLGGDAADALLAAAAKEKTANDKRVKQVQENAAKVKAITKSAGEEQGKLTADQLQVIKNLQQDSAIDAVKTLRLSGQQQNNVTKAILGERVTMSATAAKKQYTDSVSAMEQEYETTAKKRKAINDNDKLSTTEKNATIEGLERDHKSKMDAIYLSMVQALKAQGMSNKEVQAQLQQDMGMTAEQAEAAMNRYKKAMNGGVTSTKQFAASVNKNMSANVKKAGNDWNSLVLDPKTGKVVTNLPEVLQQTASTKEGWKRLTFDLKYAKISSNAKENLLAAMIQTDKWNKMTVQHKYALLTTAGKQDLADIIDQLDLWNQLNPKQMAAVVKGDSSSLVAAIDKVQLWDQMSPSQLELIVHDKASATIITALQKSGQWNALPLAEKEAIVNAKGAAQVAQLSLQYGTFNSLPDATKKAALNDKDFVDKVGADALKYHNFYTLPDSVKQALMKNEDLRQKLVDSGQLINDYNLNYNPKKKVAKADTANVQNNFGLGKKSILDYKGTNPGPTKVGKGDTSSAVNGFRNAKGAIDKFRVSSPGSPKHAKAVDGASGPAGKATEAVGAFQRKPNTISKMLSVGISFAKGVGKILGLKKGTNNFVGGLAMVNDAPGSVYREAITLPNGQTFIPKERNAILPLPRHAKIATAISTARQFAVPRFASGTTDFTGAATTLQNLRPQTVQTVNVTASNENDLGDALRTLNVLVAELLDYKPSISGTVQLDNGREVGRWSAEGVQEQINRMTRTNNRRKGYN</sequence>
<dbReference type="EMBL" id="JBHTOA010000020">
    <property type="protein sequence ID" value="MFD1398564.1"/>
    <property type="molecule type" value="Genomic_DNA"/>
</dbReference>
<evidence type="ECO:0000256" key="1">
    <source>
        <dbReference type="ARBA" id="ARBA00022612"/>
    </source>
</evidence>
<organism evidence="4 5">
    <name type="scientific">Lacticaseibacillus suilingensis</name>
    <dbReference type="NCBI Taxonomy" id="2799577"/>
    <lineage>
        <taxon>Bacteria</taxon>
        <taxon>Bacillati</taxon>
        <taxon>Bacillota</taxon>
        <taxon>Bacilli</taxon>
        <taxon>Lactobacillales</taxon>
        <taxon>Lactobacillaceae</taxon>
        <taxon>Lacticaseibacillus</taxon>
    </lineage>
</organism>
<keyword evidence="1" id="KW-1188">Viral release from host cell</keyword>
<dbReference type="Proteomes" id="UP001597199">
    <property type="component" value="Unassembled WGS sequence"/>
</dbReference>
<name>A0ABW4BDI5_9LACO</name>
<dbReference type="Pfam" id="PF10145">
    <property type="entry name" value="PhageMin_Tail"/>
    <property type="match status" value="1"/>
</dbReference>
<feature type="coiled-coil region" evidence="2">
    <location>
        <begin position="58"/>
        <end position="127"/>
    </location>
</feature>
<accession>A0ABW4BDI5</accession>
<feature type="domain" description="Phage tail tape measure protein" evidence="3">
    <location>
        <begin position="218"/>
        <end position="413"/>
    </location>
</feature>
<keyword evidence="2" id="KW-0175">Coiled coil</keyword>
<dbReference type="RefSeq" id="WP_204119462.1">
    <property type="nucleotide sequence ID" value="NZ_BOLV01000015.1"/>
</dbReference>